<protein>
    <submittedName>
        <fullName evidence="6">Arylsulfatase</fullName>
        <ecNumber evidence="6">3.1.6.1</ecNumber>
    </submittedName>
</protein>
<reference evidence="6 7" key="1">
    <citation type="submission" date="2019-02" db="EMBL/GenBank/DDBJ databases">
        <title>Deep-cultivation of Planctomycetes and their phenomic and genomic characterization uncovers novel biology.</title>
        <authorList>
            <person name="Wiegand S."/>
            <person name="Jogler M."/>
            <person name="Boedeker C."/>
            <person name="Pinto D."/>
            <person name="Vollmers J."/>
            <person name="Rivas-Marin E."/>
            <person name="Kohn T."/>
            <person name="Peeters S.H."/>
            <person name="Heuer A."/>
            <person name="Rast P."/>
            <person name="Oberbeckmann S."/>
            <person name="Bunk B."/>
            <person name="Jeske O."/>
            <person name="Meyerdierks A."/>
            <person name="Storesund J.E."/>
            <person name="Kallscheuer N."/>
            <person name="Luecker S."/>
            <person name="Lage O.M."/>
            <person name="Pohl T."/>
            <person name="Merkel B.J."/>
            <person name="Hornburger P."/>
            <person name="Mueller R.-W."/>
            <person name="Bruemmer F."/>
            <person name="Labrenz M."/>
            <person name="Spormann A.M."/>
            <person name="Op den Camp H."/>
            <person name="Overmann J."/>
            <person name="Amann R."/>
            <person name="Jetten M.S.M."/>
            <person name="Mascher T."/>
            <person name="Medema M.H."/>
            <person name="Devos D.P."/>
            <person name="Kaster A.-K."/>
            <person name="Ovreas L."/>
            <person name="Rohde M."/>
            <person name="Galperin M.Y."/>
            <person name="Jogler C."/>
        </authorList>
    </citation>
    <scope>NUCLEOTIDE SEQUENCE [LARGE SCALE GENOMIC DNA]</scope>
    <source>
        <strain evidence="6 7">Pla85_3_4</strain>
    </source>
</reference>
<accession>A0A518DZR8</accession>
<dbReference type="PROSITE" id="PS00523">
    <property type="entry name" value="SULFATASE_1"/>
    <property type="match status" value="1"/>
</dbReference>
<dbReference type="EC" id="3.1.6.1" evidence="6"/>
<evidence type="ECO:0000313" key="7">
    <source>
        <dbReference type="Proteomes" id="UP000317648"/>
    </source>
</evidence>
<dbReference type="PANTHER" id="PTHR42693">
    <property type="entry name" value="ARYLSULFATASE FAMILY MEMBER"/>
    <property type="match status" value="1"/>
</dbReference>
<evidence type="ECO:0000259" key="5">
    <source>
        <dbReference type="Pfam" id="PF00884"/>
    </source>
</evidence>
<proteinExistence type="inferred from homology"/>
<dbReference type="GO" id="GO:0004065">
    <property type="term" value="F:arylsulfatase activity"/>
    <property type="evidence" value="ECO:0007669"/>
    <property type="project" value="UniProtKB-EC"/>
</dbReference>
<evidence type="ECO:0000256" key="4">
    <source>
        <dbReference type="ARBA" id="ARBA00022837"/>
    </source>
</evidence>
<dbReference type="Proteomes" id="UP000317648">
    <property type="component" value="Chromosome"/>
</dbReference>
<dbReference type="Pfam" id="PF00884">
    <property type="entry name" value="Sulfatase"/>
    <property type="match status" value="1"/>
</dbReference>
<dbReference type="KEGG" id="lcre:Pla8534_51610"/>
<name>A0A518DZR8_9BACT</name>
<dbReference type="InterPro" id="IPR050738">
    <property type="entry name" value="Sulfatase"/>
</dbReference>
<dbReference type="EMBL" id="CP036433">
    <property type="protein sequence ID" value="QDU97315.1"/>
    <property type="molecule type" value="Genomic_DNA"/>
</dbReference>
<sequence length="516" mass="58400">MCSWRMRGRSVDGEGRNGRVTASHTAASWLLAAALLLMLASVAQAGEPPALPNILWIVGENLALDLGCYGGPNVETPRLDRLAEQGMRYTNVYATSPVCAPSRSAFMTGMYQTTTDMHHMRSHRDDDFRLPAGVRPLTHRLRDAGYYTANLTRIGDQIIGTGKLDLNFVNEGELYDTDDWEELKSHQPFFAQINTPEIEYDIYDRKTVEKKRVKWVGEEDHPQIATAGNVTPPPYYPDHPLVRQEWARYLNSISGMDRRIGRVLDRLAADGLAENTVVMFFGDNGRLEARGIHWCWDMGLHVPLIVYWPQAAAPPRDFQPGKVSDRVVSLLDITATTLAIARIERPIAMQSRVFLGPTADPPRRFAFSARDRIDETQNRIRSVRGARYHYLRNFTPEVSFTSLNRYKEKCFPVKPLMRELAAAGKLHGAPLQLMQPRLPPEELYDTKTDPHEIHNLVDSAEPEHRAALLQLRAALQTWMIESGDRGHLREPASVVAPFEKEMHDWFGTPAWYRGGP</sequence>
<dbReference type="AlphaFoldDB" id="A0A518DZR8"/>
<evidence type="ECO:0000256" key="1">
    <source>
        <dbReference type="ARBA" id="ARBA00008779"/>
    </source>
</evidence>
<dbReference type="CDD" id="cd16027">
    <property type="entry name" value="SGSH"/>
    <property type="match status" value="1"/>
</dbReference>
<keyword evidence="2" id="KW-0479">Metal-binding</keyword>
<evidence type="ECO:0000256" key="3">
    <source>
        <dbReference type="ARBA" id="ARBA00022801"/>
    </source>
</evidence>
<dbReference type="SUPFAM" id="SSF53649">
    <property type="entry name" value="Alkaline phosphatase-like"/>
    <property type="match status" value="1"/>
</dbReference>
<comment type="similarity">
    <text evidence="1">Belongs to the sulfatase family.</text>
</comment>
<evidence type="ECO:0000256" key="2">
    <source>
        <dbReference type="ARBA" id="ARBA00022723"/>
    </source>
</evidence>
<organism evidence="6 7">
    <name type="scientific">Lignipirellula cremea</name>
    <dbReference type="NCBI Taxonomy" id="2528010"/>
    <lineage>
        <taxon>Bacteria</taxon>
        <taxon>Pseudomonadati</taxon>
        <taxon>Planctomycetota</taxon>
        <taxon>Planctomycetia</taxon>
        <taxon>Pirellulales</taxon>
        <taxon>Pirellulaceae</taxon>
        <taxon>Lignipirellula</taxon>
    </lineage>
</organism>
<evidence type="ECO:0000313" key="6">
    <source>
        <dbReference type="EMBL" id="QDU97315.1"/>
    </source>
</evidence>
<dbReference type="GO" id="GO:0046872">
    <property type="term" value="F:metal ion binding"/>
    <property type="evidence" value="ECO:0007669"/>
    <property type="project" value="UniProtKB-KW"/>
</dbReference>
<feature type="domain" description="Sulfatase N-terminal" evidence="5">
    <location>
        <begin position="52"/>
        <end position="341"/>
    </location>
</feature>
<dbReference type="PANTHER" id="PTHR42693:SF53">
    <property type="entry name" value="ENDO-4-O-SULFATASE"/>
    <property type="match status" value="1"/>
</dbReference>
<keyword evidence="3 6" id="KW-0378">Hydrolase</keyword>
<keyword evidence="4" id="KW-0106">Calcium</keyword>
<dbReference type="InterPro" id="IPR000917">
    <property type="entry name" value="Sulfatase_N"/>
</dbReference>
<dbReference type="InterPro" id="IPR024607">
    <property type="entry name" value="Sulfatase_CS"/>
</dbReference>
<gene>
    <name evidence="6" type="primary">atsA_43</name>
    <name evidence="6" type="ORF">Pla8534_51610</name>
</gene>
<dbReference type="InterPro" id="IPR017850">
    <property type="entry name" value="Alkaline_phosphatase_core_sf"/>
</dbReference>
<dbReference type="Gene3D" id="3.40.720.10">
    <property type="entry name" value="Alkaline Phosphatase, subunit A"/>
    <property type="match status" value="1"/>
</dbReference>
<keyword evidence="7" id="KW-1185">Reference proteome</keyword>